<keyword evidence="3" id="KW-1185">Reference proteome</keyword>
<name>A0A9P9R3Y6_FUSRE</name>
<dbReference type="RefSeq" id="XP_046054780.1">
    <property type="nucleotide sequence ID" value="XM_046184970.1"/>
</dbReference>
<protein>
    <recommendedName>
        <fullName evidence="4">Hydrophobin</fullName>
    </recommendedName>
</protein>
<reference evidence="2" key="1">
    <citation type="journal article" date="2021" name="Nat. Commun.">
        <title>Genetic determinants of endophytism in the Arabidopsis root mycobiome.</title>
        <authorList>
            <person name="Mesny F."/>
            <person name="Miyauchi S."/>
            <person name="Thiergart T."/>
            <person name="Pickel B."/>
            <person name="Atanasova L."/>
            <person name="Karlsson M."/>
            <person name="Huettel B."/>
            <person name="Barry K.W."/>
            <person name="Haridas S."/>
            <person name="Chen C."/>
            <person name="Bauer D."/>
            <person name="Andreopoulos W."/>
            <person name="Pangilinan J."/>
            <person name="LaButti K."/>
            <person name="Riley R."/>
            <person name="Lipzen A."/>
            <person name="Clum A."/>
            <person name="Drula E."/>
            <person name="Henrissat B."/>
            <person name="Kohler A."/>
            <person name="Grigoriev I.V."/>
            <person name="Martin F.M."/>
            <person name="Hacquard S."/>
        </authorList>
    </citation>
    <scope>NUCLEOTIDE SEQUENCE</scope>
    <source>
        <strain evidence="2">MPI-CAGE-AT-0023</strain>
    </source>
</reference>
<evidence type="ECO:0008006" key="4">
    <source>
        <dbReference type="Google" id="ProtNLM"/>
    </source>
</evidence>
<dbReference type="EMBL" id="JAGMUX010000002">
    <property type="protein sequence ID" value="KAH7266961.1"/>
    <property type="molecule type" value="Genomic_DNA"/>
</dbReference>
<proteinExistence type="predicted"/>
<evidence type="ECO:0000313" key="3">
    <source>
        <dbReference type="Proteomes" id="UP000720189"/>
    </source>
</evidence>
<evidence type="ECO:0000313" key="2">
    <source>
        <dbReference type="EMBL" id="KAH7266961.1"/>
    </source>
</evidence>
<dbReference type="OrthoDB" id="5006448at2759"/>
<sequence>MAYVLTLLLVIGGIEQTSRTIRGDGTLPRGQTPSCSALICNLRGLSQSGNSKHLLKTARCLDTPIFGCLFSFLDGDINVLPCAVSCCKLKMELVFGVAQNICCEHLSSALGRPIGQIGE</sequence>
<keyword evidence="1" id="KW-0732">Signal</keyword>
<dbReference type="AlphaFoldDB" id="A0A9P9R3Y6"/>
<comment type="caution">
    <text evidence="2">The sequence shown here is derived from an EMBL/GenBank/DDBJ whole genome shotgun (WGS) entry which is preliminary data.</text>
</comment>
<dbReference type="Proteomes" id="UP000720189">
    <property type="component" value="Unassembled WGS sequence"/>
</dbReference>
<feature type="signal peptide" evidence="1">
    <location>
        <begin position="1"/>
        <end position="16"/>
    </location>
</feature>
<accession>A0A9P9R3Y6</accession>
<feature type="chain" id="PRO_5040414220" description="Hydrophobin" evidence="1">
    <location>
        <begin position="17"/>
        <end position="119"/>
    </location>
</feature>
<organism evidence="2 3">
    <name type="scientific">Fusarium redolens</name>
    <dbReference type="NCBI Taxonomy" id="48865"/>
    <lineage>
        <taxon>Eukaryota</taxon>
        <taxon>Fungi</taxon>
        <taxon>Dikarya</taxon>
        <taxon>Ascomycota</taxon>
        <taxon>Pezizomycotina</taxon>
        <taxon>Sordariomycetes</taxon>
        <taxon>Hypocreomycetidae</taxon>
        <taxon>Hypocreales</taxon>
        <taxon>Nectriaceae</taxon>
        <taxon>Fusarium</taxon>
        <taxon>Fusarium redolens species complex</taxon>
    </lineage>
</organism>
<gene>
    <name evidence="2" type="ORF">BKA55DRAFT_158674</name>
</gene>
<evidence type="ECO:0000256" key="1">
    <source>
        <dbReference type="SAM" id="SignalP"/>
    </source>
</evidence>
<dbReference type="GeneID" id="70214924"/>